<sequence length="156" mass="18413">MSIEEERAHVSSILVYLFKNLPTCLESFDDKVETQLKEKVTQEIDDALMTYRTVYRQKYVPNFDRHFRRKQIVQVYLSLLSEGNAKCPDAWHKALKLEADREEKFLKSTMTNTTIEMITILMEKLQVPSVQWCLFLDMLLMLRRSVLDAGGNFDWL</sequence>
<proteinExistence type="predicted"/>
<protein>
    <submittedName>
        <fullName evidence="1">Uncharacterized protein</fullName>
    </submittedName>
</protein>
<accession>A0A4S2KYT6</accession>
<evidence type="ECO:0000313" key="1">
    <source>
        <dbReference type="EMBL" id="TGZ53409.1"/>
    </source>
</evidence>
<dbReference type="AlphaFoldDB" id="A0A4S2KYT6"/>
<organism evidence="1 2">
    <name type="scientific">Temnothorax longispinosus</name>
    <dbReference type="NCBI Taxonomy" id="300112"/>
    <lineage>
        <taxon>Eukaryota</taxon>
        <taxon>Metazoa</taxon>
        <taxon>Ecdysozoa</taxon>
        <taxon>Arthropoda</taxon>
        <taxon>Hexapoda</taxon>
        <taxon>Insecta</taxon>
        <taxon>Pterygota</taxon>
        <taxon>Neoptera</taxon>
        <taxon>Endopterygota</taxon>
        <taxon>Hymenoptera</taxon>
        <taxon>Apocrita</taxon>
        <taxon>Aculeata</taxon>
        <taxon>Formicoidea</taxon>
        <taxon>Formicidae</taxon>
        <taxon>Myrmicinae</taxon>
        <taxon>Temnothorax</taxon>
    </lineage>
</organism>
<evidence type="ECO:0000313" key="2">
    <source>
        <dbReference type="Proteomes" id="UP000310200"/>
    </source>
</evidence>
<gene>
    <name evidence="1" type="ORF">DBV15_01472</name>
</gene>
<dbReference type="Proteomes" id="UP000310200">
    <property type="component" value="Unassembled WGS sequence"/>
</dbReference>
<name>A0A4S2KYT6_9HYME</name>
<keyword evidence="2" id="KW-1185">Reference proteome</keyword>
<dbReference type="EMBL" id="QBLH01001040">
    <property type="protein sequence ID" value="TGZ53409.1"/>
    <property type="molecule type" value="Genomic_DNA"/>
</dbReference>
<reference evidence="1 2" key="1">
    <citation type="journal article" date="2019" name="Philos. Trans. R. Soc. Lond., B, Biol. Sci.">
        <title>Ant behaviour and brain gene expression of defending hosts depend on the ecological success of the intruding social parasite.</title>
        <authorList>
            <person name="Kaur R."/>
            <person name="Stoldt M."/>
            <person name="Jongepier E."/>
            <person name="Feldmeyer B."/>
            <person name="Menzel F."/>
            <person name="Bornberg-Bauer E."/>
            <person name="Foitzik S."/>
        </authorList>
    </citation>
    <scope>NUCLEOTIDE SEQUENCE [LARGE SCALE GENOMIC DNA]</scope>
    <source>
        <tissue evidence="1">Whole body</tissue>
    </source>
</reference>
<comment type="caution">
    <text evidence="1">The sequence shown here is derived from an EMBL/GenBank/DDBJ whole genome shotgun (WGS) entry which is preliminary data.</text>
</comment>